<sequence>MGKVTKNKMVVKHCPNCENQVPVACKECRCGHAFFTKKLLHSHSGGGEGVSVAGEGAAGAGGGTCMEEDSSGVKRRRTERVRRERPDYYSASEFENHLRRISTSKSGEKGEDKSSKKKKHRRGRPKGSQNKSIEEIEEEREKDLYSNLPTEKAFVYAVVLAEINEKLQTQSQEWKPPTDLHLKKRSKKT</sequence>
<dbReference type="KEGG" id="spu:115920294"/>
<keyword evidence="6" id="KW-1185">Reference proteome</keyword>
<evidence type="ECO:0000256" key="1">
    <source>
        <dbReference type="ARBA" id="ARBA00008336"/>
    </source>
</evidence>
<dbReference type="FunCoup" id="A0A7M7N7J9">
    <property type="interactions" value="451"/>
</dbReference>
<feature type="domain" description="UPF0547" evidence="4">
    <location>
        <begin position="12"/>
        <end position="34"/>
    </location>
</feature>
<dbReference type="GeneID" id="100893030"/>
<dbReference type="EnsemblMetazoa" id="XM_030975826">
    <property type="protein sequence ID" value="XP_030831686"/>
    <property type="gene ID" value="LOC115920294"/>
</dbReference>
<dbReference type="Pfam" id="PF10571">
    <property type="entry name" value="UPF0547"/>
    <property type="match status" value="1"/>
</dbReference>
<dbReference type="OMA" id="QHVPVAC"/>
<reference evidence="6" key="1">
    <citation type="submission" date="2015-02" db="EMBL/GenBank/DDBJ databases">
        <title>Genome sequencing for Strongylocentrotus purpuratus.</title>
        <authorList>
            <person name="Murali S."/>
            <person name="Liu Y."/>
            <person name="Vee V."/>
            <person name="English A."/>
            <person name="Wang M."/>
            <person name="Skinner E."/>
            <person name="Han Y."/>
            <person name="Muzny D.M."/>
            <person name="Worley K.C."/>
            <person name="Gibbs R.A."/>
        </authorList>
    </citation>
    <scope>NUCLEOTIDE SEQUENCE</scope>
</reference>
<name>A0A7M7N7J9_STRPU</name>
<keyword evidence="2" id="KW-0175">Coiled coil</keyword>
<evidence type="ECO:0000259" key="4">
    <source>
        <dbReference type="Pfam" id="PF10571"/>
    </source>
</evidence>
<dbReference type="GeneID" id="115920294"/>
<dbReference type="PANTHER" id="PTHR31101">
    <property type="entry name" value="UPF0547 PROTEIN C16ORF87"/>
    <property type="match status" value="1"/>
</dbReference>
<dbReference type="InterPro" id="IPR018886">
    <property type="entry name" value="UPF0547"/>
</dbReference>
<proteinExistence type="inferred from homology"/>
<evidence type="ECO:0000256" key="3">
    <source>
        <dbReference type="SAM" id="MobiDB-lite"/>
    </source>
</evidence>
<dbReference type="OrthoDB" id="5981040at2759"/>
<feature type="region of interest" description="Disordered" evidence="3">
    <location>
        <begin position="166"/>
        <end position="189"/>
    </location>
</feature>
<dbReference type="AlphaFoldDB" id="A0A7M7N7J9"/>
<dbReference type="EnsemblMetazoa" id="XM_030975142">
    <property type="protein sequence ID" value="XP_030831002"/>
    <property type="gene ID" value="LOC100893030"/>
</dbReference>
<dbReference type="InParanoid" id="A0A7M7N7J9"/>
<dbReference type="KEGG" id="spu:100893030"/>
<dbReference type="Proteomes" id="UP000007110">
    <property type="component" value="Unassembled WGS sequence"/>
</dbReference>
<evidence type="ECO:0000256" key="2">
    <source>
        <dbReference type="ARBA" id="ARBA00023054"/>
    </source>
</evidence>
<feature type="region of interest" description="Disordered" evidence="3">
    <location>
        <begin position="43"/>
        <end position="144"/>
    </location>
</feature>
<dbReference type="RefSeq" id="XP_030831686.1">
    <property type="nucleotide sequence ID" value="XM_030975826.1"/>
</dbReference>
<evidence type="ECO:0000313" key="5">
    <source>
        <dbReference type="EnsemblMetazoa" id="XP_030831686"/>
    </source>
</evidence>
<comment type="similarity">
    <text evidence="1">Belongs to the UPF0547 family.</text>
</comment>
<reference evidence="5" key="2">
    <citation type="submission" date="2021-01" db="UniProtKB">
        <authorList>
            <consortium name="EnsemblMetazoa"/>
        </authorList>
    </citation>
    <scope>IDENTIFICATION</scope>
</reference>
<dbReference type="RefSeq" id="XP_030831002.1">
    <property type="nucleotide sequence ID" value="XM_030975142.1"/>
</dbReference>
<feature type="compositionally biased region" description="Basic residues" evidence="3">
    <location>
        <begin position="115"/>
        <end position="125"/>
    </location>
</feature>
<accession>A0A7M7N7J9</accession>
<protein>
    <recommendedName>
        <fullName evidence="4">UPF0547 domain-containing protein</fullName>
    </recommendedName>
</protein>
<evidence type="ECO:0000313" key="6">
    <source>
        <dbReference type="Proteomes" id="UP000007110"/>
    </source>
</evidence>
<organism evidence="5 6">
    <name type="scientific">Strongylocentrotus purpuratus</name>
    <name type="common">Purple sea urchin</name>
    <dbReference type="NCBI Taxonomy" id="7668"/>
    <lineage>
        <taxon>Eukaryota</taxon>
        <taxon>Metazoa</taxon>
        <taxon>Echinodermata</taxon>
        <taxon>Eleutherozoa</taxon>
        <taxon>Echinozoa</taxon>
        <taxon>Echinoidea</taxon>
        <taxon>Euechinoidea</taxon>
        <taxon>Echinacea</taxon>
        <taxon>Camarodonta</taxon>
        <taxon>Echinidea</taxon>
        <taxon>Strongylocentrotidae</taxon>
        <taxon>Strongylocentrotus</taxon>
    </lineage>
</organism>
<dbReference type="InterPro" id="IPR040246">
    <property type="entry name" value="C16orf87-like"/>
</dbReference>